<reference evidence="2" key="1">
    <citation type="journal article" date="2020" name="Nature">
        <title>Giant virus diversity and host interactions through global metagenomics.</title>
        <authorList>
            <person name="Schulz F."/>
            <person name="Roux S."/>
            <person name="Paez-Espino D."/>
            <person name="Jungbluth S."/>
            <person name="Walsh D.A."/>
            <person name="Denef V.J."/>
            <person name="McMahon K.D."/>
            <person name="Konstantinidis K.T."/>
            <person name="Eloe-Fadrosh E.A."/>
            <person name="Kyrpides N.C."/>
            <person name="Woyke T."/>
        </authorList>
    </citation>
    <scope>NUCLEOTIDE SEQUENCE</scope>
    <source>
        <strain evidence="2">GVMAG-M-3300010158-60</strain>
    </source>
</reference>
<dbReference type="EMBL" id="MN739108">
    <property type="protein sequence ID" value="QHS89292.1"/>
    <property type="molecule type" value="Genomic_DNA"/>
</dbReference>
<dbReference type="AlphaFoldDB" id="A0A6C0BB92"/>
<sequence length="62" mass="6796">MVYLYVIGAILALIAIYFMFTTSSFVDMDCNPQIENACGDAAKCHPDETGVKGICFPKAEEE</sequence>
<keyword evidence="1" id="KW-0472">Membrane</keyword>
<accession>A0A6C0BB92</accession>
<feature type="transmembrane region" description="Helical" evidence="1">
    <location>
        <begin position="6"/>
        <end position="26"/>
    </location>
</feature>
<keyword evidence="1" id="KW-0812">Transmembrane</keyword>
<name>A0A6C0BB92_9ZZZZ</name>
<keyword evidence="1" id="KW-1133">Transmembrane helix</keyword>
<evidence type="ECO:0000313" key="2">
    <source>
        <dbReference type="EMBL" id="QHS89292.1"/>
    </source>
</evidence>
<proteinExistence type="predicted"/>
<organism evidence="2">
    <name type="scientific">viral metagenome</name>
    <dbReference type="NCBI Taxonomy" id="1070528"/>
    <lineage>
        <taxon>unclassified sequences</taxon>
        <taxon>metagenomes</taxon>
        <taxon>organismal metagenomes</taxon>
    </lineage>
</organism>
<evidence type="ECO:0000256" key="1">
    <source>
        <dbReference type="SAM" id="Phobius"/>
    </source>
</evidence>
<protein>
    <submittedName>
        <fullName evidence="2">Uncharacterized protein</fullName>
    </submittedName>
</protein>